<dbReference type="SMART" id="SM00829">
    <property type="entry name" value="PKS_ER"/>
    <property type="match status" value="1"/>
</dbReference>
<dbReference type="PANTHER" id="PTHR43677">
    <property type="entry name" value="SHORT-CHAIN DEHYDROGENASE/REDUCTASE"/>
    <property type="match status" value="1"/>
</dbReference>
<sequence>MKAAVLDDVGVPPRYGDFAEPEPGEGQVVVDVAAAGVNQLDLAKASGSFYTGPPPVPSVAGSDGVGRTAHGRRVYFDAPVAPFGSWAQRTLVPETDLLDVAAGVDDATAAALGNTGLAAWLALSWRARLQPGESVLVLGATGAVGSVAVQAAKALGASHVIAAARDPERLKVARQHGADATVVLAPGADLPAAFRQAAGEHGIDVIIDPLWGEPGLAAMQAASRGARLVQIGASADPTIDLPATLVRSAELEILGFVVFRVPLQARRDAYRSLTERAARGEIAVDVIRLPLADVASAWEQEQHGARAKLVLAP</sequence>
<dbReference type="InterPro" id="IPR020843">
    <property type="entry name" value="ER"/>
</dbReference>
<dbReference type="Pfam" id="PF00107">
    <property type="entry name" value="ADH_zinc_N"/>
    <property type="match status" value="1"/>
</dbReference>
<dbReference type="RefSeq" id="WP_190251547.1">
    <property type="nucleotide sequence ID" value="NZ_BMPI01000019.1"/>
</dbReference>
<evidence type="ECO:0000259" key="1">
    <source>
        <dbReference type="SMART" id="SM00829"/>
    </source>
</evidence>
<name>A0A917TSZ1_9ACTN</name>
<evidence type="ECO:0000313" key="3">
    <source>
        <dbReference type="Proteomes" id="UP000642070"/>
    </source>
</evidence>
<protein>
    <submittedName>
        <fullName evidence="2">Zinc-binding dehydrogenase</fullName>
    </submittedName>
</protein>
<dbReference type="Gene3D" id="3.40.50.720">
    <property type="entry name" value="NAD(P)-binding Rossmann-like Domain"/>
    <property type="match status" value="1"/>
</dbReference>
<dbReference type="SUPFAM" id="SSF51735">
    <property type="entry name" value="NAD(P)-binding Rossmann-fold domains"/>
    <property type="match status" value="1"/>
</dbReference>
<reference evidence="2" key="1">
    <citation type="journal article" date="2014" name="Int. J. Syst. Evol. Microbiol.">
        <title>Complete genome sequence of Corynebacterium casei LMG S-19264T (=DSM 44701T), isolated from a smear-ripened cheese.</title>
        <authorList>
            <consortium name="US DOE Joint Genome Institute (JGI-PGF)"/>
            <person name="Walter F."/>
            <person name="Albersmeier A."/>
            <person name="Kalinowski J."/>
            <person name="Ruckert C."/>
        </authorList>
    </citation>
    <scope>NUCLEOTIDE SEQUENCE</scope>
    <source>
        <strain evidence="2">JCM 19831</strain>
    </source>
</reference>
<dbReference type="EMBL" id="BMPI01000019">
    <property type="protein sequence ID" value="GGM35836.1"/>
    <property type="molecule type" value="Genomic_DNA"/>
</dbReference>
<reference evidence="2" key="2">
    <citation type="submission" date="2020-09" db="EMBL/GenBank/DDBJ databases">
        <authorList>
            <person name="Sun Q."/>
            <person name="Ohkuma M."/>
        </authorList>
    </citation>
    <scope>NUCLEOTIDE SEQUENCE</scope>
    <source>
        <strain evidence="2">JCM 19831</strain>
    </source>
</reference>
<dbReference type="GO" id="GO:0016491">
    <property type="term" value="F:oxidoreductase activity"/>
    <property type="evidence" value="ECO:0007669"/>
    <property type="project" value="InterPro"/>
</dbReference>
<feature type="domain" description="Enoyl reductase (ER)" evidence="1">
    <location>
        <begin position="4"/>
        <end position="311"/>
    </location>
</feature>
<organism evidence="2 3">
    <name type="scientific">Dactylosporangium sucinum</name>
    <dbReference type="NCBI Taxonomy" id="1424081"/>
    <lineage>
        <taxon>Bacteria</taxon>
        <taxon>Bacillati</taxon>
        <taxon>Actinomycetota</taxon>
        <taxon>Actinomycetes</taxon>
        <taxon>Micromonosporales</taxon>
        <taxon>Micromonosporaceae</taxon>
        <taxon>Dactylosporangium</taxon>
    </lineage>
</organism>
<dbReference type="InterPro" id="IPR036291">
    <property type="entry name" value="NAD(P)-bd_dom_sf"/>
</dbReference>
<dbReference type="InterPro" id="IPR013149">
    <property type="entry name" value="ADH-like_C"/>
</dbReference>
<dbReference type="SUPFAM" id="SSF50129">
    <property type="entry name" value="GroES-like"/>
    <property type="match status" value="1"/>
</dbReference>
<dbReference type="AlphaFoldDB" id="A0A917TSZ1"/>
<evidence type="ECO:0000313" key="2">
    <source>
        <dbReference type="EMBL" id="GGM35836.1"/>
    </source>
</evidence>
<proteinExistence type="predicted"/>
<dbReference type="Gene3D" id="3.90.180.10">
    <property type="entry name" value="Medium-chain alcohol dehydrogenases, catalytic domain"/>
    <property type="match status" value="1"/>
</dbReference>
<dbReference type="InterPro" id="IPR051397">
    <property type="entry name" value="Zn-ADH-like_protein"/>
</dbReference>
<comment type="caution">
    <text evidence="2">The sequence shown here is derived from an EMBL/GenBank/DDBJ whole genome shotgun (WGS) entry which is preliminary data.</text>
</comment>
<gene>
    <name evidence="2" type="ORF">GCM10007977_041550</name>
</gene>
<dbReference type="InterPro" id="IPR011032">
    <property type="entry name" value="GroES-like_sf"/>
</dbReference>
<accession>A0A917TSZ1</accession>
<keyword evidence="3" id="KW-1185">Reference proteome</keyword>
<dbReference type="PANTHER" id="PTHR43677:SF11">
    <property type="entry name" value="ZINC-CONTAINING ALCOHOL DEHYDROGENASE"/>
    <property type="match status" value="1"/>
</dbReference>
<dbReference type="Proteomes" id="UP000642070">
    <property type="component" value="Unassembled WGS sequence"/>
</dbReference>